<reference evidence="2 3" key="1">
    <citation type="journal article" date="2012" name="J. Bacteriol.">
        <title>Genome Sequence of Idiomarina xiamenensis Type Strain 10-D-4.</title>
        <authorList>
            <person name="Lai Q."/>
            <person name="Wang L."/>
            <person name="Wang W."/>
            <person name="Shao Z."/>
        </authorList>
    </citation>
    <scope>NUCLEOTIDE SEQUENCE [LARGE SCALE GENOMIC DNA]</scope>
    <source>
        <strain evidence="2 3">10-D-4</strain>
    </source>
</reference>
<protein>
    <submittedName>
        <fullName evidence="2">Replication protein O of bacteriophage</fullName>
    </submittedName>
</protein>
<evidence type="ECO:0000313" key="3">
    <source>
        <dbReference type="Proteomes" id="UP000014115"/>
    </source>
</evidence>
<feature type="region of interest" description="Disordered" evidence="1">
    <location>
        <begin position="239"/>
        <end position="258"/>
    </location>
</feature>
<dbReference type="STRING" id="740709.A10D4_12849"/>
<feature type="compositionally biased region" description="Polar residues" evidence="1">
    <location>
        <begin position="127"/>
        <end position="137"/>
    </location>
</feature>
<dbReference type="EMBL" id="AMRG01000023">
    <property type="protein sequence ID" value="EKE79456.1"/>
    <property type="molecule type" value="Genomic_DNA"/>
</dbReference>
<dbReference type="OrthoDB" id="6174582at2"/>
<keyword evidence="3" id="KW-1185">Reference proteome</keyword>
<comment type="caution">
    <text evidence="2">The sequence shown here is derived from an EMBL/GenBank/DDBJ whole genome shotgun (WGS) entry which is preliminary data.</text>
</comment>
<dbReference type="PATRIC" id="fig|740709.3.peg.2589"/>
<proteinExistence type="predicted"/>
<evidence type="ECO:0000313" key="2">
    <source>
        <dbReference type="EMBL" id="EKE79456.1"/>
    </source>
</evidence>
<organism evidence="2 3">
    <name type="scientific">Idiomarina xiamenensis 10-D-4</name>
    <dbReference type="NCBI Taxonomy" id="740709"/>
    <lineage>
        <taxon>Bacteria</taxon>
        <taxon>Pseudomonadati</taxon>
        <taxon>Pseudomonadota</taxon>
        <taxon>Gammaproteobacteria</taxon>
        <taxon>Alteromonadales</taxon>
        <taxon>Idiomarinaceae</taxon>
        <taxon>Idiomarina</taxon>
    </lineage>
</organism>
<accession>K2J8I7</accession>
<dbReference type="RefSeq" id="WP_008489997.1">
    <property type="nucleotide sequence ID" value="NZ_AMRG01000023.1"/>
</dbReference>
<name>K2J8I7_9GAMM</name>
<dbReference type="Proteomes" id="UP000014115">
    <property type="component" value="Unassembled WGS sequence"/>
</dbReference>
<evidence type="ECO:0000256" key="1">
    <source>
        <dbReference type="SAM" id="MobiDB-lite"/>
    </source>
</evidence>
<gene>
    <name evidence="2" type="ORF">A10D4_12849</name>
</gene>
<feature type="region of interest" description="Disordered" evidence="1">
    <location>
        <begin position="117"/>
        <end position="152"/>
    </location>
</feature>
<dbReference type="AlphaFoldDB" id="K2J8I7"/>
<sequence>MNQKEYAALFEDSHISDRERTLYLYLRMHMDYGTGIVGLKRKISYQAIREHLEYKPERGSKAQASSPTKDQIKRLLQKLERYGWIEPLHTKRIGESMIFRLVLASTGAIRPNEERHMSATEALPRSNPVNTASSDTMSAIGAPQHDRHTSDPSDIKIYQDARAREVRRNGQSLSGQDLNWSNQFLSTARLTGLQLDPDRLQGVFEAFRFHKTNRNTVKPMGDWLADWRAWCGREKAYGKSTTQRSGAGGNQRPENATAKLLRESEEASERLARHGFEFASGTAFDDFER</sequence>